<dbReference type="Proteomes" id="UP001374535">
    <property type="component" value="Chromosome 1"/>
</dbReference>
<keyword evidence="1" id="KW-0175">Coiled coil</keyword>
<name>A0AAQ3P5R1_VIGMU</name>
<evidence type="ECO:0000313" key="4">
    <source>
        <dbReference type="Proteomes" id="UP001374535"/>
    </source>
</evidence>
<dbReference type="AlphaFoldDB" id="A0AAQ3P5R1"/>
<proteinExistence type="predicted"/>
<organism evidence="3 4">
    <name type="scientific">Vigna mungo</name>
    <name type="common">Black gram</name>
    <name type="synonym">Phaseolus mungo</name>
    <dbReference type="NCBI Taxonomy" id="3915"/>
    <lineage>
        <taxon>Eukaryota</taxon>
        <taxon>Viridiplantae</taxon>
        <taxon>Streptophyta</taxon>
        <taxon>Embryophyta</taxon>
        <taxon>Tracheophyta</taxon>
        <taxon>Spermatophyta</taxon>
        <taxon>Magnoliopsida</taxon>
        <taxon>eudicotyledons</taxon>
        <taxon>Gunneridae</taxon>
        <taxon>Pentapetalae</taxon>
        <taxon>rosids</taxon>
        <taxon>fabids</taxon>
        <taxon>Fabales</taxon>
        <taxon>Fabaceae</taxon>
        <taxon>Papilionoideae</taxon>
        <taxon>50 kb inversion clade</taxon>
        <taxon>NPAAA clade</taxon>
        <taxon>indigoferoid/millettioid clade</taxon>
        <taxon>Phaseoleae</taxon>
        <taxon>Vigna</taxon>
    </lineage>
</organism>
<keyword evidence="2" id="KW-0472">Membrane</keyword>
<keyword evidence="4" id="KW-1185">Reference proteome</keyword>
<feature type="coiled-coil region" evidence="1">
    <location>
        <begin position="16"/>
        <end position="47"/>
    </location>
</feature>
<keyword evidence="2" id="KW-0812">Transmembrane</keyword>
<evidence type="ECO:0000256" key="1">
    <source>
        <dbReference type="SAM" id="Coils"/>
    </source>
</evidence>
<evidence type="ECO:0000313" key="3">
    <source>
        <dbReference type="EMBL" id="WVZ22109.1"/>
    </source>
</evidence>
<protein>
    <submittedName>
        <fullName evidence="3">Uncharacterized protein</fullName>
    </submittedName>
</protein>
<gene>
    <name evidence="3" type="ORF">V8G54_000653</name>
</gene>
<evidence type="ECO:0000256" key="2">
    <source>
        <dbReference type="SAM" id="Phobius"/>
    </source>
</evidence>
<keyword evidence="2" id="KW-1133">Transmembrane helix</keyword>
<accession>A0AAQ3P5R1</accession>
<reference evidence="3 4" key="1">
    <citation type="journal article" date="2023" name="Life. Sci Alliance">
        <title>Evolutionary insights into 3D genome organization and epigenetic landscape of Vigna mungo.</title>
        <authorList>
            <person name="Junaid A."/>
            <person name="Singh B."/>
            <person name="Bhatia S."/>
        </authorList>
    </citation>
    <scope>NUCLEOTIDE SEQUENCE [LARGE SCALE GENOMIC DNA]</scope>
    <source>
        <strain evidence="3">Urdbean</strain>
    </source>
</reference>
<sequence length="109" mass="12675">MDLYKELVLVAKQKTVVEMEQKKETTRTMSEEAKERISERLSRLENLYFPRALESTVSLPSQRKAIFHDLLSRDVALFLGLLTLTSHFVTFIRSIHICVSRFFLAVIKS</sequence>
<dbReference type="EMBL" id="CP144700">
    <property type="protein sequence ID" value="WVZ22109.1"/>
    <property type="molecule type" value="Genomic_DNA"/>
</dbReference>
<feature type="transmembrane region" description="Helical" evidence="2">
    <location>
        <begin position="77"/>
        <end position="104"/>
    </location>
</feature>